<sequence>MKSYYNILIALTIIIIFMSFGSSHAFTVASGISSYVPINISNSQTTATPSPFQQMINASSSVYGSYAASNFQNVEFFYGNGTIIPSWLENYTTTHAIWWVKVGSIPASSSITIYMGFASTTTNLFNNVSVGEAPQLSSTYGAYDDGANIFKFYDNFAGTSLTTSQWKVVYSAN</sequence>
<organism evidence="2 3">
    <name type="scientific">Candidatus Parvarchaeum acidiphilum ARMAN-4</name>
    <dbReference type="NCBI Taxonomy" id="662760"/>
    <lineage>
        <taxon>Archaea</taxon>
        <taxon>Candidatus Parvarchaeota</taxon>
        <taxon>Candidatus Parvarchaeum</taxon>
    </lineage>
</organism>
<reference evidence="2 3" key="1">
    <citation type="journal article" date="2010" name="Proc. Natl. Acad. Sci. U.S.A.">
        <title>Enigmatic, ultrasmall, uncultivated Archaea.</title>
        <authorList>
            <person name="Baker B.J."/>
            <person name="Comolli L.R."/>
            <person name="Dick G.J."/>
            <person name="Hauser L.J."/>
            <person name="Hyatt D."/>
            <person name="Dill B.D."/>
            <person name="Land M.L."/>
            <person name="Verberkmoes N.C."/>
            <person name="Hettich R.L."/>
            <person name="Banfield J.F."/>
        </authorList>
    </citation>
    <scope>NUCLEOTIDE SEQUENCE [LARGE SCALE GENOMIC DNA]</scope>
</reference>
<proteinExistence type="predicted"/>
<evidence type="ECO:0000313" key="3">
    <source>
        <dbReference type="Proteomes" id="UP000009375"/>
    </source>
</evidence>
<dbReference type="EMBL" id="GG730081">
    <property type="protein sequence ID" value="EEZ92435.1"/>
    <property type="molecule type" value="Genomic_DNA"/>
</dbReference>
<gene>
    <name evidence="2" type="ORF">BJBARM4_1010</name>
</gene>
<dbReference type="Pfam" id="PF10102">
    <property type="entry name" value="DUF2341"/>
    <property type="match status" value="1"/>
</dbReference>
<feature type="domain" description="DUF2341" evidence="1">
    <location>
        <begin position="70"/>
        <end position="168"/>
    </location>
</feature>
<evidence type="ECO:0000313" key="2">
    <source>
        <dbReference type="EMBL" id="EEZ92435.1"/>
    </source>
</evidence>
<accession>D2EGT3</accession>
<feature type="non-terminal residue" evidence="2">
    <location>
        <position position="173"/>
    </location>
</feature>
<dbReference type="InterPro" id="IPR018765">
    <property type="entry name" value="DUF2341"/>
</dbReference>
<dbReference type="AlphaFoldDB" id="D2EGT3"/>
<evidence type="ECO:0000259" key="1">
    <source>
        <dbReference type="Pfam" id="PF10102"/>
    </source>
</evidence>
<name>D2EGT3_PARA4</name>
<dbReference type="Proteomes" id="UP000009375">
    <property type="component" value="Unassembled WGS sequence"/>
</dbReference>
<protein>
    <recommendedName>
        <fullName evidence="1">DUF2341 domain-containing protein</fullName>
    </recommendedName>
</protein>